<proteinExistence type="predicted"/>
<dbReference type="Proteomes" id="UP001443914">
    <property type="component" value="Unassembled WGS sequence"/>
</dbReference>
<dbReference type="EMBL" id="JBDFQZ010000006">
    <property type="protein sequence ID" value="KAK9713679.1"/>
    <property type="molecule type" value="Genomic_DNA"/>
</dbReference>
<protein>
    <submittedName>
        <fullName evidence="2">Uncharacterized protein</fullName>
    </submittedName>
</protein>
<feature type="region of interest" description="Disordered" evidence="1">
    <location>
        <begin position="407"/>
        <end position="430"/>
    </location>
</feature>
<sequence>MLPENAHNCLLRSLKVAVIIDFCWFESQVRLAEYLLPYAAVLKLKPLSPFVIDDGDVIKVGETTLIRVWIVEFGEIGGKLPDSREEVSIRVGKEIENHENGDCLGGGEIGGNVEEGSKVDGEARNVGVVESVKTWRGRGKRKKVDIEELNGVENVVLQDEMCRDLSKRVKSSRNSKNVETVMARKDEEVENAGVVDNKKTQGGRGRKKKTDVKELDEAIDSVRDDTGVDFSEIAGSKKVELRESLSEGVMDDVPQQNVVEEQGSSDASGEAFRDRAGGSLCDREQRCDEPACTSTQQNEREDEMNEGFLGKTVFQQCDVLGDATNGSMLVEVEAEARDVLSLKPQPSSEPFYEIDEKGELKDKANIHRLEVEAPKNVDDRATQDDITVGVEIQTPDQVESDLASEDQLMEESASGEIPEETGTDYRGGMKNHEPVPAFDLEKMTLGEWFDYLEAYVPKQIYDVTDEIIDDMRKRAKQFDVFMLEQQQQKAKDKLPMTT</sequence>
<dbReference type="AlphaFoldDB" id="A0AAW1K465"/>
<accession>A0AAW1K465</accession>
<evidence type="ECO:0000313" key="2">
    <source>
        <dbReference type="EMBL" id="KAK9713679.1"/>
    </source>
</evidence>
<keyword evidence="3" id="KW-1185">Reference proteome</keyword>
<evidence type="ECO:0000313" key="3">
    <source>
        <dbReference type="Proteomes" id="UP001443914"/>
    </source>
</evidence>
<comment type="caution">
    <text evidence="2">The sequence shown here is derived from an EMBL/GenBank/DDBJ whole genome shotgun (WGS) entry which is preliminary data.</text>
</comment>
<reference evidence="2" key="1">
    <citation type="submission" date="2024-03" db="EMBL/GenBank/DDBJ databases">
        <title>WGS assembly of Saponaria officinalis var. Norfolk2.</title>
        <authorList>
            <person name="Jenkins J."/>
            <person name="Shu S."/>
            <person name="Grimwood J."/>
            <person name="Barry K."/>
            <person name="Goodstein D."/>
            <person name="Schmutz J."/>
            <person name="Leebens-Mack J."/>
            <person name="Osbourn A."/>
        </authorList>
    </citation>
    <scope>NUCLEOTIDE SEQUENCE [LARGE SCALE GENOMIC DNA]</scope>
    <source>
        <strain evidence="2">JIC</strain>
    </source>
</reference>
<organism evidence="2 3">
    <name type="scientific">Saponaria officinalis</name>
    <name type="common">Common soapwort</name>
    <name type="synonym">Lychnis saponaria</name>
    <dbReference type="NCBI Taxonomy" id="3572"/>
    <lineage>
        <taxon>Eukaryota</taxon>
        <taxon>Viridiplantae</taxon>
        <taxon>Streptophyta</taxon>
        <taxon>Embryophyta</taxon>
        <taxon>Tracheophyta</taxon>
        <taxon>Spermatophyta</taxon>
        <taxon>Magnoliopsida</taxon>
        <taxon>eudicotyledons</taxon>
        <taxon>Gunneridae</taxon>
        <taxon>Pentapetalae</taxon>
        <taxon>Caryophyllales</taxon>
        <taxon>Caryophyllaceae</taxon>
        <taxon>Caryophylleae</taxon>
        <taxon>Saponaria</taxon>
    </lineage>
</organism>
<evidence type="ECO:0000256" key="1">
    <source>
        <dbReference type="SAM" id="MobiDB-lite"/>
    </source>
</evidence>
<name>A0AAW1K465_SAPOF</name>
<gene>
    <name evidence="2" type="ORF">RND81_06G043800</name>
</gene>